<protein>
    <recommendedName>
        <fullName evidence="4">Steroid 5-alpha reductase C-terminal domain-containing protein</fullName>
    </recommendedName>
</protein>
<feature type="transmembrane region" description="Helical" evidence="1">
    <location>
        <begin position="194"/>
        <end position="213"/>
    </location>
</feature>
<gene>
    <name evidence="2" type="ORF">BZG36_01290</name>
</gene>
<feature type="transmembrane region" description="Helical" evidence="1">
    <location>
        <begin position="52"/>
        <end position="72"/>
    </location>
</feature>
<organism evidence="2 3">
    <name type="scientific">Bifiguratus adelaidae</name>
    <dbReference type="NCBI Taxonomy" id="1938954"/>
    <lineage>
        <taxon>Eukaryota</taxon>
        <taxon>Fungi</taxon>
        <taxon>Fungi incertae sedis</taxon>
        <taxon>Mucoromycota</taxon>
        <taxon>Mucoromycotina</taxon>
        <taxon>Endogonomycetes</taxon>
        <taxon>Endogonales</taxon>
        <taxon>Endogonales incertae sedis</taxon>
        <taxon>Bifiguratus</taxon>
    </lineage>
</organism>
<evidence type="ECO:0000256" key="1">
    <source>
        <dbReference type="SAM" id="Phobius"/>
    </source>
</evidence>
<dbReference type="PANTHER" id="PTHR32251">
    <property type="entry name" value="3-OXO-5-ALPHA-STEROID 4-DEHYDROGENASE"/>
    <property type="match status" value="1"/>
</dbReference>
<feature type="transmembrane region" description="Helical" evidence="1">
    <location>
        <begin position="111"/>
        <end position="130"/>
    </location>
</feature>
<dbReference type="Proteomes" id="UP000242875">
    <property type="component" value="Unassembled WGS sequence"/>
</dbReference>
<dbReference type="GO" id="GO:0016020">
    <property type="term" value="C:membrane"/>
    <property type="evidence" value="ECO:0007669"/>
    <property type="project" value="TreeGrafter"/>
</dbReference>
<dbReference type="PANTHER" id="PTHR32251:SF23">
    <property type="entry name" value="3-OXO-5-ALPHA-STEROID 4-DEHYDROGENASE (DUF1295)"/>
    <property type="match status" value="1"/>
</dbReference>
<dbReference type="OrthoDB" id="201504at2759"/>
<name>A0A261Y568_9FUNG</name>
<dbReference type="EMBL" id="MVBO01000010">
    <property type="protein sequence ID" value="OZJ05780.1"/>
    <property type="molecule type" value="Genomic_DNA"/>
</dbReference>
<sequence length="343" mass="39579">MTVTETLHQAALWATTSNTIAHYRVIALPKLADVQLSSVQDVVAFYRSSDPFIIGLACVAFLSFTTWFMSILTGNYSQVDRIWSLLPPFYSWHFTLHDCMNSRDGQPNVRLVLVSTLMTLWGARLTFNFWRKGGYKWKEEDYRWPYLRQAIGPVAFQLLNATFIAPYQNILLYLISLPVYIAYLNSRISFELNAVDLVATVLFLALLAGEFIADHQQWVFQSEKARLIKEKAPLKGDYKRGFLASSGLWKYSRHPNFFCEISTWWVVYLFSVAATAGDKWGLTGAWLNWTILGAVMLTMLFQGSTELTEYMTGSKYPAYKQYQEHVPRITPWPRNAWSFEKED</sequence>
<evidence type="ECO:0000313" key="3">
    <source>
        <dbReference type="Proteomes" id="UP000242875"/>
    </source>
</evidence>
<evidence type="ECO:0008006" key="4">
    <source>
        <dbReference type="Google" id="ProtNLM"/>
    </source>
</evidence>
<dbReference type="Pfam" id="PF06966">
    <property type="entry name" value="DUF1295"/>
    <property type="match status" value="1"/>
</dbReference>
<feature type="transmembrane region" description="Helical" evidence="1">
    <location>
        <begin position="151"/>
        <end position="174"/>
    </location>
</feature>
<accession>A0A261Y568</accession>
<keyword evidence="1" id="KW-0812">Transmembrane</keyword>
<dbReference type="AlphaFoldDB" id="A0A261Y568"/>
<dbReference type="InterPro" id="IPR010721">
    <property type="entry name" value="UstE-like"/>
</dbReference>
<comment type="caution">
    <text evidence="2">The sequence shown here is derived from an EMBL/GenBank/DDBJ whole genome shotgun (WGS) entry which is preliminary data.</text>
</comment>
<feature type="transmembrane region" description="Helical" evidence="1">
    <location>
        <begin position="283"/>
        <end position="301"/>
    </location>
</feature>
<keyword evidence="1" id="KW-0472">Membrane</keyword>
<keyword evidence="1" id="KW-1133">Transmembrane helix</keyword>
<reference evidence="2 3" key="1">
    <citation type="journal article" date="2017" name="Mycologia">
        <title>Bifiguratus adelaidae, gen. et sp. nov., a new member of Mucoromycotina in endophytic and soil-dwelling habitats.</title>
        <authorList>
            <person name="Torres-Cruz T.J."/>
            <person name="Billingsley Tobias T.L."/>
            <person name="Almatruk M."/>
            <person name="Hesse C."/>
            <person name="Kuske C.R."/>
            <person name="Desiro A."/>
            <person name="Benucci G.M."/>
            <person name="Bonito G."/>
            <person name="Stajich J.E."/>
            <person name="Dunlap C."/>
            <person name="Arnold A.E."/>
            <person name="Porras-Alfaro A."/>
        </authorList>
    </citation>
    <scope>NUCLEOTIDE SEQUENCE [LARGE SCALE GENOMIC DNA]</scope>
    <source>
        <strain evidence="2 3">AZ0501</strain>
    </source>
</reference>
<proteinExistence type="predicted"/>
<dbReference type="Gene3D" id="1.20.120.1630">
    <property type="match status" value="1"/>
</dbReference>
<keyword evidence="3" id="KW-1185">Reference proteome</keyword>
<evidence type="ECO:0000313" key="2">
    <source>
        <dbReference type="EMBL" id="OZJ05780.1"/>
    </source>
</evidence>